<organism evidence="12 13">
    <name type="scientific">Salibacterium halotolerans</name>
    <dbReference type="NCBI Taxonomy" id="1884432"/>
    <lineage>
        <taxon>Bacteria</taxon>
        <taxon>Bacillati</taxon>
        <taxon>Bacillota</taxon>
        <taxon>Bacilli</taxon>
        <taxon>Bacillales</taxon>
        <taxon>Bacillaceae</taxon>
    </lineage>
</organism>
<dbReference type="Pfam" id="PF02769">
    <property type="entry name" value="AIRS_C"/>
    <property type="match status" value="1"/>
</dbReference>
<evidence type="ECO:0000256" key="8">
    <source>
        <dbReference type="ARBA" id="ARBA00023266"/>
    </source>
</evidence>
<dbReference type="InterPro" id="IPR023061">
    <property type="entry name" value="SelD_I"/>
</dbReference>
<evidence type="ECO:0000256" key="1">
    <source>
        <dbReference type="ARBA" id="ARBA00008026"/>
    </source>
</evidence>
<dbReference type="NCBIfam" id="NF002098">
    <property type="entry name" value="PRK00943.1"/>
    <property type="match status" value="1"/>
</dbReference>
<dbReference type="InterPro" id="IPR036921">
    <property type="entry name" value="PurM-like_N_sf"/>
</dbReference>
<keyword evidence="13" id="KW-1185">Reference proteome</keyword>
<dbReference type="GO" id="GO:0004756">
    <property type="term" value="F:selenide, water dikinase activity"/>
    <property type="evidence" value="ECO:0007669"/>
    <property type="project" value="UniProtKB-UniRule"/>
</dbReference>
<keyword evidence="2 9" id="KW-0808">Transferase</keyword>
<dbReference type="EC" id="2.7.9.3" evidence="9"/>
<proteinExistence type="inferred from homology"/>
<evidence type="ECO:0000313" key="12">
    <source>
        <dbReference type="EMBL" id="SFP98707.1"/>
    </source>
</evidence>
<dbReference type="PANTHER" id="PTHR10256:SF0">
    <property type="entry name" value="INACTIVE SELENIDE, WATER DIKINASE-LIKE PROTEIN-RELATED"/>
    <property type="match status" value="1"/>
</dbReference>
<dbReference type="HAMAP" id="MF_00625">
    <property type="entry name" value="SelD"/>
    <property type="match status" value="1"/>
</dbReference>
<dbReference type="Gene3D" id="3.90.650.10">
    <property type="entry name" value="PurM-like C-terminal domain"/>
    <property type="match status" value="1"/>
</dbReference>
<keyword evidence="8 9" id="KW-0711">Selenium</keyword>
<feature type="binding site" evidence="9">
    <location>
        <position position="23"/>
    </location>
    <ligand>
        <name>Mg(2+)</name>
        <dbReference type="ChEBI" id="CHEBI:18420"/>
    </ligand>
</feature>
<keyword evidence="3 9" id="KW-0479">Metal-binding</keyword>
<dbReference type="SUPFAM" id="SSF56042">
    <property type="entry name" value="PurM C-terminal domain-like"/>
    <property type="match status" value="1"/>
</dbReference>
<dbReference type="Gene3D" id="3.30.1330.10">
    <property type="entry name" value="PurM-like, N-terminal domain"/>
    <property type="match status" value="1"/>
</dbReference>
<feature type="binding site" description="in other chain" evidence="9">
    <location>
        <begin position="20"/>
        <end position="22"/>
    </location>
    <ligand>
        <name>ATP</name>
        <dbReference type="ChEBI" id="CHEBI:30616"/>
        <note>ligand shared between dimeric partners</note>
    </ligand>
</feature>
<evidence type="ECO:0000256" key="9">
    <source>
        <dbReference type="HAMAP-Rule" id="MF_00625"/>
    </source>
</evidence>
<feature type="binding site" evidence="9">
    <location>
        <begin position="111"/>
        <end position="113"/>
    </location>
    <ligand>
        <name>ATP</name>
        <dbReference type="ChEBI" id="CHEBI:30616"/>
        <note>ligand shared between dimeric partners</note>
    </ligand>
</feature>
<dbReference type="Proteomes" id="UP000198892">
    <property type="component" value="Unassembled WGS sequence"/>
</dbReference>
<reference evidence="13" key="1">
    <citation type="submission" date="2016-10" db="EMBL/GenBank/DDBJ databases">
        <authorList>
            <person name="Varghese N."/>
            <person name="Submissions S."/>
        </authorList>
    </citation>
    <scope>NUCLEOTIDE SEQUENCE [LARGE SCALE GENOMIC DNA]</scope>
    <source>
        <strain evidence="13">S7</strain>
    </source>
</reference>
<dbReference type="EMBL" id="FOXD01000014">
    <property type="protein sequence ID" value="SFP98707.1"/>
    <property type="molecule type" value="Genomic_DNA"/>
</dbReference>
<dbReference type="SUPFAM" id="SSF55326">
    <property type="entry name" value="PurM N-terminal domain-like"/>
    <property type="match status" value="1"/>
</dbReference>
<comment type="cofactor">
    <cofactor evidence="9">
        <name>Mg(2+)</name>
        <dbReference type="ChEBI" id="CHEBI:18420"/>
    </cofactor>
    <text evidence="9">Binds 1 Mg(2+) ion per monomer.</text>
</comment>
<evidence type="ECO:0000256" key="6">
    <source>
        <dbReference type="ARBA" id="ARBA00022840"/>
    </source>
</evidence>
<evidence type="ECO:0000259" key="11">
    <source>
        <dbReference type="Pfam" id="PF02769"/>
    </source>
</evidence>
<dbReference type="Pfam" id="PF00586">
    <property type="entry name" value="AIRS"/>
    <property type="match status" value="1"/>
</dbReference>
<dbReference type="GO" id="GO:0000287">
    <property type="term" value="F:magnesium ion binding"/>
    <property type="evidence" value="ECO:0007669"/>
    <property type="project" value="UniProtKB-UniRule"/>
</dbReference>
<keyword evidence="6 9" id="KW-0067">ATP-binding</keyword>
<dbReference type="CDD" id="cd02195">
    <property type="entry name" value="SelD"/>
    <property type="match status" value="1"/>
</dbReference>
<dbReference type="InterPro" id="IPR016188">
    <property type="entry name" value="PurM-like_N"/>
</dbReference>
<gene>
    <name evidence="9" type="primary">selD</name>
    <name evidence="12" type="ORF">SAMN05518683_11455</name>
</gene>
<comment type="function">
    <text evidence="9">Synthesizes selenophosphate from selenide and ATP.</text>
</comment>
<name>A0A1I5UUI4_9BACI</name>
<evidence type="ECO:0000256" key="4">
    <source>
        <dbReference type="ARBA" id="ARBA00022741"/>
    </source>
</evidence>
<keyword evidence="5 9" id="KW-0418">Kinase</keyword>
<dbReference type="PANTHER" id="PTHR10256">
    <property type="entry name" value="SELENIDE, WATER DIKINASE"/>
    <property type="match status" value="1"/>
</dbReference>
<dbReference type="PIRSF" id="PIRSF036407">
    <property type="entry name" value="Selenphspht_syn"/>
    <property type="match status" value="1"/>
</dbReference>
<protein>
    <recommendedName>
        <fullName evidence="9">Selenide, water dikinase</fullName>
        <ecNumber evidence="9">2.7.9.3</ecNumber>
    </recommendedName>
    <alternativeName>
        <fullName evidence="9">Selenium donor protein</fullName>
    </alternativeName>
    <alternativeName>
        <fullName evidence="9">Selenophosphate synthase</fullName>
    </alternativeName>
</protein>
<feature type="binding site" evidence="9">
    <location>
        <position position="63"/>
    </location>
    <ligand>
        <name>Mg(2+)</name>
        <dbReference type="ChEBI" id="CHEBI:18420"/>
    </ligand>
</feature>
<evidence type="ECO:0000259" key="10">
    <source>
        <dbReference type="Pfam" id="PF00586"/>
    </source>
</evidence>
<sequence>MLRHLPKRDKDPNLIVGVNTSDDGGVYKLTDDIALVQSVDYFTPIVDDPYMFGQIAAANALSDIYAMGGKPTTVLNIVGFPINDLPDEILAGIMKGSADKVDESGAAIAGGHSIDDQEPKFGLSATGIVHPDKVWANNGARPGDVLVLTKPIGVGILTTAIKRSRITPAQEDKVTNVMAELNDTAAETLKSFHPHAVTDVTGFGLLGHGFEMADASDVTFTFHADDVPVLEGAYELAEQGVMPGGSKANASYLKDHIDQDEGVSDLTTAVLYDAVTSGGLLIAMDPGEAAQYVNDMHEKGKTDTAIVGVVEQQNSRPIQIK</sequence>
<dbReference type="GO" id="GO:0005737">
    <property type="term" value="C:cytoplasm"/>
    <property type="evidence" value="ECO:0007669"/>
    <property type="project" value="TreeGrafter"/>
</dbReference>
<keyword evidence="4 9" id="KW-0547">Nucleotide-binding</keyword>
<comment type="subunit">
    <text evidence="9">Homodimer.</text>
</comment>
<evidence type="ECO:0000256" key="2">
    <source>
        <dbReference type="ARBA" id="ARBA00022679"/>
    </source>
</evidence>
<evidence type="ECO:0000313" key="13">
    <source>
        <dbReference type="Proteomes" id="UP000198892"/>
    </source>
</evidence>
<dbReference type="GO" id="GO:0016260">
    <property type="term" value="P:selenocysteine biosynthetic process"/>
    <property type="evidence" value="ECO:0007669"/>
    <property type="project" value="InterPro"/>
</dbReference>
<dbReference type="InterPro" id="IPR036676">
    <property type="entry name" value="PurM-like_C_sf"/>
</dbReference>
<feature type="binding site" evidence="9">
    <location>
        <position position="199"/>
    </location>
    <ligand>
        <name>Mg(2+)</name>
        <dbReference type="ChEBI" id="CHEBI:18420"/>
    </ligand>
</feature>
<comment type="caution">
    <text evidence="9">Lacks conserved residue(s) required for the propagation of feature annotation.</text>
</comment>
<feature type="binding site" description="in other chain" evidence="9">
    <location>
        <position position="40"/>
    </location>
    <ligand>
        <name>ATP</name>
        <dbReference type="ChEBI" id="CHEBI:30616"/>
        <note>ligand shared between dimeric partners</note>
    </ligand>
</feature>
<feature type="domain" description="PurM-like N-terminal" evidence="10">
    <location>
        <begin position="22"/>
        <end position="129"/>
    </location>
</feature>
<comment type="catalytic activity">
    <reaction evidence="9">
        <text>hydrogenselenide + ATP + H2O = selenophosphate + AMP + phosphate + 2 H(+)</text>
        <dbReference type="Rhea" id="RHEA:18737"/>
        <dbReference type="ChEBI" id="CHEBI:15377"/>
        <dbReference type="ChEBI" id="CHEBI:15378"/>
        <dbReference type="ChEBI" id="CHEBI:16144"/>
        <dbReference type="ChEBI" id="CHEBI:29317"/>
        <dbReference type="ChEBI" id="CHEBI:30616"/>
        <dbReference type="ChEBI" id="CHEBI:43474"/>
        <dbReference type="ChEBI" id="CHEBI:456215"/>
        <dbReference type="EC" id="2.7.9.3"/>
    </reaction>
</comment>
<evidence type="ECO:0000256" key="7">
    <source>
        <dbReference type="ARBA" id="ARBA00022842"/>
    </source>
</evidence>
<accession>A0A1I5UUI4</accession>
<dbReference type="InterPro" id="IPR010918">
    <property type="entry name" value="PurM-like_C_dom"/>
</dbReference>
<dbReference type="GO" id="GO:0005524">
    <property type="term" value="F:ATP binding"/>
    <property type="evidence" value="ECO:0007669"/>
    <property type="project" value="UniProtKB-UniRule"/>
</dbReference>
<evidence type="ECO:0000256" key="5">
    <source>
        <dbReference type="ARBA" id="ARBA00022777"/>
    </source>
</evidence>
<dbReference type="NCBIfam" id="TIGR00476">
    <property type="entry name" value="selD"/>
    <property type="match status" value="1"/>
</dbReference>
<comment type="similarity">
    <text evidence="1 9">Belongs to the selenophosphate synthase 1 family. Class I subfamily.</text>
</comment>
<feature type="domain" description="PurM-like C-terminal" evidence="11">
    <location>
        <begin position="141"/>
        <end position="314"/>
    </location>
</feature>
<feature type="binding site" description="in other chain" evidence="9">
    <location>
        <position position="63"/>
    </location>
    <ligand>
        <name>ATP</name>
        <dbReference type="ChEBI" id="CHEBI:30616"/>
        <note>ligand shared between dimeric partners</note>
    </ligand>
</feature>
<dbReference type="InterPro" id="IPR004536">
    <property type="entry name" value="SPS/SelD"/>
</dbReference>
<dbReference type="STRING" id="1884432.SAMN05518683_11455"/>
<dbReference type="AlphaFoldDB" id="A0A1I5UUI4"/>
<evidence type="ECO:0000256" key="3">
    <source>
        <dbReference type="ARBA" id="ARBA00022723"/>
    </source>
</evidence>
<keyword evidence="7 9" id="KW-0460">Magnesium</keyword>